<keyword evidence="1" id="KW-0812">Transmembrane</keyword>
<accession>A0A5D0CY78</accession>
<dbReference type="OrthoDB" id="2599781at2"/>
<organism evidence="2 3">
    <name type="scientific">Paenibacillus faecis</name>
    <dbReference type="NCBI Taxonomy" id="862114"/>
    <lineage>
        <taxon>Bacteria</taxon>
        <taxon>Bacillati</taxon>
        <taxon>Bacillota</taxon>
        <taxon>Bacilli</taxon>
        <taxon>Bacillales</taxon>
        <taxon>Paenibacillaceae</taxon>
        <taxon>Paenibacillus</taxon>
    </lineage>
</organism>
<proteinExistence type="predicted"/>
<evidence type="ECO:0008006" key="4">
    <source>
        <dbReference type="Google" id="ProtNLM"/>
    </source>
</evidence>
<gene>
    <name evidence="2" type="ORF">FRY98_13540</name>
</gene>
<dbReference type="AlphaFoldDB" id="A0A5D0CY78"/>
<feature type="transmembrane region" description="Helical" evidence="1">
    <location>
        <begin position="61"/>
        <end position="81"/>
    </location>
</feature>
<evidence type="ECO:0000256" key="1">
    <source>
        <dbReference type="SAM" id="Phobius"/>
    </source>
</evidence>
<protein>
    <recommendedName>
        <fullName evidence="4">DUF4367 domain-containing protein</fullName>
    </recommendedName>
</protein>
<keyword evidence="1" id="KW-0472">Membrane</keyword>
<comment type="caution">
    <text evidence="2">The sequence shown here is derived from an EMBL/GenBank/DDBJ whole genome shotgun (WGS) entry which is preliminary data.</text>
</comment>
<dbReference type="EMBL" id="VSDO01000002">
    <property type="protein sequence ID" value="TYA13655.1"/>
    <property type="molecule type" value="Genomic_DNA"/>
</dbReference>
<keyword evidence="3" id="KW-1185">Reference proteome</keyword>
<name>A0A5D0CY78_9BACL</name>
<dbReference type="Proteomes" id="UP000325218">
    <property type="component" value="Unassembled WGS sequence"/>
</dbReference>
<sequence length="281" mass="31607">MNGNNRGYPVDFETKFDQAFQQAVEALPFYTDADRRKSWEHIREKLNRDKIRRKRRKQMQLAGIVAASMLIGGVIFSPPLATQAISPIYQELKNWGNGVTQLVFGNGRQTDSTGVMASIPAVQPDEGEAQPTRKSIHLVASNVSEVVKVSEEEARESLDFPLPNLTYIPERFQLQSIEIIIPAELQGDPNPFGKSAHLRYRSDQGHFLRISFDLLLQNETMTMTNLYAEKTEEVELDNGSIAYLSTGHGKAKINLMLGNVHFMAYGQVSREEILRIANGIE</sequence>
<evidence type="ECO:0000313" key="2">
    <source>
        <dbReference type="EMBL" id="TYA13655.1"/>
    </source>
</evidence>
<evidence type="ECO:0000313" key="3">
    <source>
        <dbReference type="Proteomes" id="UP000325218"/>
    </source>
</evidence>
<reference evidence="2 3" key="1">
    <citation type="submission" date="2019-08" db="EMBL/GenBank/DDBJ databases">
        <title>Genome sequencing of Paenibacillus faecis DSM 23593(T).</title>
        <authorList>
            <person name="Kook J.-K."/>
            <person name="Park S.-N."/>
            <person name="Lim Y.K."/>
        </authorList>
    </citation>
    <scope>NUCLEOTIDE SEQUENCE [LARGE SCALE GENOMIC DNA]</scope>
    <source>
        <strain evidence="2 3">DSM 23593</strain>
    </source>
</reference>
<keyword evidence="1" id="KW-1133">Transmembrane helix</keyword>